<dbReference type="PANTHER" id="PTHR48100:SF33">
    <property type="entry name" value="PEPTIDASE S54 RHOMBOID DOMAIN-CONTAINING PROTEIN"/>
    <property type="match status" value="1"/>
</dbReference>
<dbReference type="EMBL" id="NBCO01000004">
    <property type="protein sequence ID" value="ORC91972.1"/>
    <property type="molecule type" value="Genomic_DNA"/>
</dbReference>
<keyword evidence="1" id="KW-0732">Signal</keyword>
<protein>
    <submittedName>
        <fullName evidence="2">Uncharacterized protein</fullName>
    </submittedName>
</protein>
<dbReference type="InterPro" id="IPR050275">
    <property type="entry name" value="PGM_Phosphatase"/>
</dbReference>
<feature type="chain" id="PRO_5012868677" evidence="1">
    <location>
        <begin position="24"/>
        <end position="336"/>
    </location>
</feature>
<dbReference type="Gene3D" id="3.40.50.1240">
    <property type="entry name" value="Phosphoglycerate mutase-like"/>
    <property type="match status" value="1"/>
</dbReference>
<keyword evidence="3" id="KW-1185">Reference proteome</keyword>
<dbReference type="CDD" id="cd07067">
    <property type="entry name" value="HP_PGM_like"/>
    <property type="match status" value="1"/>
</dbReference>
<dbReference type="AlphaFoldDB" id="A0A1X0P4X0"/>
<name>A0A1X0P4X0_9TRYP</name>
<feature type="signal peptide" evidence="1">
    <location>
        <begin position="1"/>
        <end position="23"/>
    </location>
</feature>
<dbReference type="OrthoDB" id="496981at2759"/>
<dbReference type="RefSeq" id="XP_028886038.1">
    <property type="nucleotide sequence ID" value="XM_029022380.1"/>
</dbReference>
<dbReference type="GO" id="GO:0005829">
    <property type="term" value="C:cytosol"/>
    <property type="evidence" value="ECO:0007669"/>
    <property type="project" value="TreeGrafter"/>
</dbReference>
<dbReference type="GeneID" id="39982160"/>
<organism evidence="2 3">
    <name type="scientific">Trypanosoma theileri</name>
    <dbReference type="NCBI Taxonomy" id="67003"/>
    <lineage>
        <taxon>Eukaryota</taxon>
        <taxon>Discoba</taxon>
        <taxon>Euglenozoa</taxon>
        <taxon>Kinetoplastea</taxon>
        <taxon>Metakinetoplastina</taxon>
        <taxon>Trypanosomatida</taxon>
        <taxon>Trypanosomatidae</taxon>
        <taxon>Trypanosoma</taxon>
    </lineage>
</organism>
<dbReference type="SMART" id="SM00855">
    <property type="entry name" value="PGAM"/>
    <property type="match status" value="1"/>
</dbReference>
<reference evidence="2 3" key="1">
    <citation type="submission" date="2017-03" db="EMBL/GenBank/DDBJ databases">
        <title>An alternative strategy for trypanosome survival in the mammalian bloodstream revealed through genome and transcriptome analysis of the ubiquitous bovine parasite Trypanosoma (Megatrypanum) theileri.</title>
        <authorList>
            <person name="Kelly S."/>
            <person name="Ivens A."/>
            <person name="Mott A."/>
            <person name="O'Neill E."/>
            <person name="Emms D."/>
            <person name="Macleod O."/>
            <person name="Voorheis P."/>
            <person name="Matthews J."/>
            <person name="Matthews K."/>
            <person name="Carrington M."/>
        </authorList>
    </citation>
    <scope>NUCLEOTIDE SEQUENCE [LARGE SCALE GENOMIC DNA]</scope>
    <source>
        <strain evidence="2">Edinburgh</strain>
    </source>
</reference>
<dbReference type="GO" id="GO:0016791">
    <property type="term" value="F:phosphatase activity"/>
    <property type="evidence" value="ECO:0007669"/>
    <property type="project" value="TreeGrafter"/>
</dbReference>
<dbReference type="VEuPathDB" id="TriTrypDB:TM35_000041860"/>
<evidence type="ECO:0000313" key="2">
    <source>
        <dbReference type="EMBL" id="ORC91972.1"/>
    </source>
</evidence>
<dbReference type="InterPro" id="IPR029033">
    <property type="entry name" value="His_PPase_superfam"/>
</dbReference>
<dbReference type="SUPFAM" id="SSF53254">
    <property type="entry name" value="Phosphoglycerate mutase-like"/>
    <property type="match status" value="1"/>
</dbReference>
<dbReference type="InterPro" id="IPR013078">
    <property type="entry name" value="His_Pase_superF_clade-1"/>
</dbReference>
<accession>A0A1X0P4X0</accession>
<comment type="caution">
    <text evidence="2">The sequence shown here is derived from an EMBL/GenBank/DDBJ whole genome shotgun (WGS) entry which is preliminary data.</text>
</comment>
<proteinExistence type="predicted"/>
<evidence type="ECO:0000313" key="3">
    <source>
        <dbReference type="Proteomes" id="UP000192257"/>
    </source>
</evidence>
<dbReference type="PANTHER" id="PTHR48100">
    <property type="entry name" value="BROAD-SPECIFICITY PHOSPHATASE YOR283W-RELATED"/>
    <property type="match status" value="1"/>
</dbReference>
<evidence type="ECO:0000256" key="1">
    <source>
        <dbReference type="SAM" id="SignalP"/>
    </source>
</evidence>
<gene>
    <name evidence="2" type="ORF">TM35_000041860</name>
</gene>
<sequence>MFFFVIFSLLVVVAVAVVPAAQAFRMKVASYAYGLHFMMVANDLPKQFTGTNYMRMQQAPTTQASRRVIRIVFIRHGQSVWNSLFNSYGMYWPVRMVKAMISEAIYFVQDPFNSVIIDSPLSSKGNAEVQELAQFIRTAKGKVSYDVDTSLIVCSNLRRAMETAVIGMGPRISSTNERILIDSSLQEGSRNIDAQTLSTEKGKIIPCKIGRYNTPSLLSTVFDARLNAGNRTPQTNVYGRMDEFVYHLFDGTKETSYRPASTTKRSNADLKEVVVVGHSGYFRCFFRRFLPSSSRHIAKQKKIQNCGVVAFDLVRNELTNEVSIDESTISVLYKGF</sequence>
<dbReference type="Proteomes" id="UP000192257">
    <property type="component" value="Unassembled WGS sequence"/>
</dbReference>